<feature type="transmembrane region" description="Helical" evidence="2">
    <location>
        <begin position="395"/>
        <end position="416"/>
    </location>
</feature>
<feature type="transmembrane region" description="Helical" evidence="2">
    <location>
        <begin position="305"/>
        <end position="324"/>
    </location>
</feature>
<feature type="transmembrane region" description="Helical" evidence="2">
    <location>
        <begin position="265"/>
        <end position="293"/>
    </location>
</feature>
<gene>
    <name evidence="4" type="ordered locus">Acid_0618</name>
</gene>
<proteinExistence type="predicted"/>
<dbReference type="STRING" id="234267.Acid_0618"/>
<evidence type="ECO:0000259" key="3">
    <source>
        <dbReference type="Pfam" id="PF26626"/>
    </source>
</evidence>
<dbReference type="eggNOG" id="ENOG502Z9R3">
    <property type="taxonomic scope" value="Bacteria"/>
</dbReference>
<dbReference type="NCBIfam" id="NF047510">
    <property type="entry name" value="LIC_10190_fam"/>
    <property type="match status" value="1"/>
</dbReference>
<dbReference type="InParanoid" id="Q02BE3"/>
<feature type="transmembrane region" description="Helical" evidence="2">
    <location>
        <begin position="170"/>
        <end position="191"/>
    </location>
</feature>
<sequence>MPSVLILIELTGIVTILAGWGFLSTKLLERLAGLDLSGFGWFELAVLGTAAAYVYAAVLVIFFPLGSAIDLLFATTGVVGFVQAVRVGRQESNRWAMGVGVALTILVAAGTVHTAMNYDAGLYYLQHAKVLESDGMIPGLANVHSRFGFNSAILTLSAVFHGPVFGRDGLFLVGPALFLVFTGAMLEQVACGLHSGTLDGGHFFALFGVTSWLVAFNQTVLSWFGLSPSGDLAAAAATLYCPVAMVGLCRAFSDRDSGAYQRYAVLLPAAAAFAITAKLATAPIALVVVLPFVLLRPHRTGNLDLRAPVAGLACSAVVLSLWGLHNLLLSGCLVYPVSGSCVGWVPWAVDPATVESARDSIRAWARAPGEPAQWALNGWGWLAAWQRKMLPERQFLFILLKGLPLLLVAALVLRISFRTGTSDERDSLLTHALICVWTVNVIGLAYWFISAPDPRFGLGFMLGTIASSAALVAASAAAYRLDPTRMRRFAVVVSGVFLALLLNNARLLAALPASLQVTPWRTMRYPKTRYTGNGEGFTIAVPLDGDQCWDTATLCTPEVSPRLTRTRIWGLTAYVAHSALLLRPVSSPEKPGSPPESDLPQMAPTVSGAESTTQRGLEYSVRWLQQRTEFKIQHEGAPRPVKVSFRVATYQAERQVWLEHDGQALPVRQSVRKSFWDGGDVSVANTVTLHTGENRFTIVTDGSAVDVTPGRPVFLLLVGGIDVADSSRQ</sequence>
<dbReference type="InterPro" id="IPR058514">
    <property type="entry name" value="DUF8201"/>
</dbReference>
<feature type="transmembrane region" description="Helical" evidence="2">
    <location>
        <begin position="232"/>
        <end position="253"/>
    </location>
</feature>
<dbReference type="EMBL" id="CP000473">
    <property type="protein sequence ID" value="ABJ81623.1"/>
    <property type="molecule type" value="Genomic_DNA"/>
</dbReference>
<feature type="transmembrane region" description="Helical" evidence="2">
    <location>
        <begin position="95"/>
        <end position="116"/>
    </location>
</feature>
<feature type="transmembrane region" description="Helical" evidence="2">
    <location>
        <begin position="428"/>
        <end position="449"/>
    </location>
</feature>
<dbReference type="KEGG" id="sus:Acid_0618"/>
<evidence type="ECO:0000256" key="2">
    <source>
        <dbReference type="SAM" id="Phobius"/>
    </source>
</evidence>
<feature type="domain" description="DUF8201" evidence="3">
    <location>
        <begin position="4"/>
        <end position="462"/>
    </location>
</feature>
<feature type="transmembrane region" description="Helical" evidence="2">
    <location>
        <begin position="44"/>
        <end position="65"/>
    </location>
</feature>
<dbReference type="InterPro" id="IPR058065">
    <property type="entry name" value="LIC_10190-like"/>
</dbReference>
<keyword evidence="2" id="KW-0472">Membrane</keyword>
<evidence type="ECO:0000313" key="4">
    <source>
        <dbReference type="EMBL" id="ABJ81623.1"/>
    </source>
</evidence>
<feature type="region of interest" description="Disordered" evidence="1">
    <location>
        <begin position="585"/>
        <end position="614"/>
    </location>
</feature>
<feature type="transmembrane region" description="Helical" evidence="2">
    <location>
        <begin position="455"/>
        <end position="477"/>
    </location>
</feature>
<reference evidence="4" key="1">
    <citation type="submission" date="2006-10" db="EMBL/GenBank/DDBJ databases">
        <title>Complete sequence of Solibacter usitatus Ellin6076.</title>
        <authorList>
            <consortium name="US DOE Joint Genome Institute"/>
            <person name="Copeland A."/>
            <person name="Lucas S."/>
            <person name="Lapidus A."/>
            <person name="Barry K."/>
            <person name="Detter J.C."/>
            <person name="Glavina del Rio T."/>
            <person name="Hammon N."/>
            <person name="Israni S."/>
            <person name="Dalin E."/>
            <person name="Tice H."/>
            <person name="Pitluck S."/>
            <person name="Thompson L.S."/>
            <person name="Brettin T."/>
            <person name="Bruce D."/>
            <person name="Han C."/>
            <person name="Tapia R."/>
            <person name="Gilna P."/>
            <person name="Schmutz J."/>
            <person name="Larimer F."/>
            <person name="Land M."/>
            <person name="Hauser L."/>
            <person name="Kyrpides N."/>
            <person name="Mikhailova N."/>
            <person name="Janssen P.H."/>
            <person name="Kuske C.R."/>
            <person name="Richardson P."/>
        </authorList>
    </citation>
    <scope>NUCLEOTIDE SEQUENCE</scope>
    <source>
        <strain evidence="4">Ellin6076</strain>
    </source>
</reference>
<dbReference type="Pfam" id="PF26626">
    <property type="entry name" value="DUF8201"/>
    <property type="match status" value="1"/>
</dbReference>
<name>Q02BE3_SOLUE</name>
<evidence type="ECO:0000256" key="1">
    <source>
        <dbReference type="SAM" id="MobiDB-lite"/>
    </source>
</evidence>
<dbReference type="OrthoDB" id="344987at2"/>
<feature type="transmembrane region" description="Helical" evidence="2">
    <location>
        <begin position="6"/>
        <end position="23"/>
    </location>
</feature>
<dbReference type="AlphaFoldDB" id="Q02BE3"/>
<feature type="transmembrane region" description="Helical" evidence="2">
    <location>
        <begin position="203"/>
        <end position="226"/>
    </location>
</feature>
<feature type="transmembrane region" description="Helical" evidence="2">
    <location>
        <begin position="71"/>
        <end position="88"/>
    </location>
</feature>
<keyword evidence="2" id="KW-1133">Transmembrane helix</keyword>
<feature type="transmembrane region" description="Helical" evidence="2">
    <location>
        <begin position="489"/>
        <end position="509"/>
    </location>
</feature>
<keyword evidence="2" id="KW-0812">Transmembrane</keyword>
<dbReference type="HOGENOM" id="CLU_379871_0_0_0"/>
<accession>Q02BE3</accession>
<protein>
    <recommendedName>
        <fullName evidence="3">DUF8201 domain-containing protein</fullName>
    </recommendedName>
</protein>
<organism evidence="4">
    <name type="scientific">Solibacter usitatus (strain Ellin6076)</name>
    <dbReference type="NCBI Taxonomy" id="234267"/>
    <lineage>
        <taxon>Bacteria</taxon>
        <taxon>Pseudomonadati</taxon>
        <taxon>Acidobacteriota</taxon>
        <taxon>Terriglobia</taxon>
        <taxon>Bryobacterales</taxon>
        <taxon>Solibacteraceae</taxon>
        <taxon>Candidatus Solibacter</taxon>
    </lineage>
</organism>